<reference evidence="2" key="1">
    <citation type="journal article" date="2021" name="PeerJ">
        <title>Extensive microbial diversity within the chicken gut microbiome revealed by metagenomics and culture.</title>
        <authorList>
            <person name="Gilroy R."/>
            <person name="Ravi A."/>
            <person name="Getino M."/>
            <person name="Pursley I."/>
            <person name="Horton D.L."/>
            <person name="Alikhan N.F."/>
            <person name="Baker D."/>
            <person name="Gharbi K."/>
            <person name="Hall N."/>
            <person name="Watson M."/>
            <person name="Adriaenssens E.M."/>
            <person name="Foster-Nyarko E."/>
            <person name="Jarju S."/>
            <person name="Secka A."/>
            <person name="Antonio M."/>
            <person name="Oren A."/>
            <person name="Chaudhuri R.R."/>
            <person name="La Ragione R."/>
            <person name="Hildebrand F."/>
            <person name="Pallen M.J."/>
        </authorList>
    </citation>
    <scope>NUCLEOTIDE SEQUENCE</scope>
    <source>
        <strain evidence="2">ChiHecec3B27-8219</strain>
    </source>
</reference>
<keyword evidence="1" id="KW-0732">Signal</keyword>
<proteinExistence type="predicted"/>
<gene>
    <name evidence="2" type="ORF">H9966_03260</name>
</gene>
<accession>A0A9D2FYQ6</accession>
<protein>
    <submittedName>
        <fullName evidence="2">Uncharacterized protein</fullName>
    </submittedName>
</protein>
<dbReference type="EMBL" id="DXBE01000026">
    <property type="protein sequence ID" value="HIZ68890.1"/>
    <property type="molecule type" value="Genomic_DNA"/>
</dbReference>
<organism evidence="2 3">
    <name type="scientific">Candidatus Prevotella avicola</name>
    <dbReference type="NCBI Taxonomy" id="2838738"/>
    <lineage>
        <taxon>Bacteria</taxon>
        <taxon>Pseudomonadati</taxon>
        <taxon>Bacteroidota</taxon>
        <taxon>Bacteroidia</taxon>
        <taxon>Bacteroidales</taxon>
        <taxon>Prevotellaceae</taxon>
        <taxon>Prevotella</taxon>
    </lineage>
</organism>
<dbReference type="AlphaFoldDB" id="A0A9D2FYQ6"/>
<evidence type="ECO:0000256" key="1">
    <source>
        <dbReference type="SAM" id="SignalP"/>
    </source>
</evidence>
<sequence length="189" mass="21445">MRKIICLLAAVFALSLTSAQAQSESKTQKAKETIAQKAKKVWNDAKKSVSSTADIIKDELGISNGRDSVRVKYMPIYTKNKYEGGDMYKLIQACREDYQRRCPKCEIVSSVIPEEDWTTLNMTQGGVVVGYVQQLCCYVLGKDGEDGYVYMEYTYKRSKNVGGDYVNSDWWPRMTRVDIIPASDFDLIK</sequence>
<evidence type="ECO:0000313" key="3">
    <source>
        <dbReference type="Proteomes" id="UP000824055"/>
    </source>
</evidence>
<feature type="chain" id="PRO_5039290699" evidence="1">
    <location>
        <begin position="22"/>
        <end position="189"/>
    </location>
</feature>
<feature type="signal peptide" evidence="1">
    <location>
        <begin position="1"/>
        <end position="21"/>
    </location>
</feature>
<evidence type="ECO:0000313" key="2">
    <source>
        <dbReference type="EMBL" id="HIZ68890.1"/>
    </source>
</evidence>
<reference evidence="2" key="2">
    <citation type="submission" date="2021-04" db="EMBL/GenBank/DDBJ databases">
        <authorList>
            <person name="Gilroy R."/>
        </authorList>
    </citation>
    <scope>NUCLEOTIDE SEQUENCE</scope>
    <source>
        <strain evidence="2">ChiHecec3B27-8219</strain>
    </source>
</reference>
<name>A0A9D2FYQ6_9BACT</name>
<dbReference type="Proteomes" id="UP000824055">
    <property type="component" value="Unassembled WGS sequence"/>
</dbReference>
<comment type="caution">
    <text evidence="2">The sequence shown here is derived from an EMBL/GenBank/DDBJ whole genome shotgun (WGS) entry which is preliminary data.</text>
</comment>